<reference evidence="1" key="4">
    <citation type="submission" date="2019-03" db="UniProtKB">
        <authorList>
            <consortium name="EnsemblPlants"/>
        </authorList>
    </citation>
    <scope>IDENTIFICATION</scope>
</reference>
<keyword evidence="2" id="KW-1185">Reference proteome</keyword>
<dbReference type="Gramene" id="AET4Gv20389400.2">
    <property type="protein sequence ID" value="AET4Gv20389400.2"/>
    <property type="gene ID" value="AET4Gv20389400"/>
</dbReference>
<accession>A0A453I0N1</accession>
<reference evidence="2" key="2">
    <citation type="journal article" date="2017" name="Nat. Plants">
        <title>The Aegilops tauschii genome reveals multiple impacts of transposons.</title>
        <authorList>
            <person name="Zhao G."/>
            <person name="Zou C."/>
            <person name="Li K."/>
            <person name="Wang K."/>
            <person name="Li T."/>
            <person name="Gao L."/>
            <person name="Zhang X."/>
            <person name="Wang H."/>
            <person name="Yang Z."/>
            <person name="Liu X."/>
            <person name="Jiang W."/>
            <person name="Mao L."/>
            <person name="Kong X."/>
            <person name="Jiao Y."/>
            <person name="Jia J."/>
        </authorList>
    </citation>
    <scope>NUCLEOTIDE SEQUENCE [LARGE SCALE GENOMIC DNA]</scope>
    <source>
        <strain evidence="2">cv. AL8/78</strain>
    </source>
</reference>
<evidence type="ECO:0000313" key="1">
    <source>
        <dbReference type="EnsemblPlants" id="AET4Gv20389400.2"/>
    </source>
</evidence>
<reference evidence="2" key="1">
    <citation type="journal article" date="2014" name="Science">
        <title>Ancient hybridizations among the ancestral genomes of bread wheat.</title>
        <authorList>
            <consortium name="International Wheat Genome Sequencing Consortium,"/>
            <person name="Marcussen T."/>
            <person name="Sandve S.R."/>
            <person name="Heier L."/>
            <person name="Spannagl M."/>
            <person name="Pfeifer M."/>
            <person name="Jakobsen K.S."/>
            <person name="Wulff B.B."/>
            <person name="Steuernagel B."/>
            <person name="Mayer K.F."/>
            <person name="Olsen O.A."/>
        </authorList>
    </citation>
    <scope>NUCLEOTIDE SEQUENCE [LARGE SCALE GENOMIC DNA]</scope>
    <source>
        <strain evidence="2">cv. AL8/78</strain>
    </source>
</reference>
<dbReference type="AlphaFoldDB" id="A0A453I0N1"/>
<protein>
    <submittedName>
        <fullName evidence="1">Uncharacterized protein</fullName>
    </submittedName>
</protein>
<reference evidence="1" key="3">
    <citation type="journal article" date="2017" name="Nature">
        <title>Genome sequence of the progenitor of the wheat D genome Aegilops tauschii.</title>
        <authorList>
            <person name="Luo M.C."/>
            <person name="Gu Y.Q."/>
            <person name="Puiu D."/>
            <person name="Wang H."/>
            <person name="Twardziok S.O."/>
            <person name="Deal K.R."/>
            <person name="Huo N."/>
            <person name="Zhu T."/>
            <person name="Wang L."/>
            <person name="Wang Y."/>
            <person name="McGuire P.E."/>
            <person name="Liu S."/>
            <person name="Long H."/>
            <person name="Ramasamy R.K."/>
            <person name="Rodriguez J.C."/>
            <person name="Van S.L."/>
            <person name="Yuan L."/>
            <person name="Wang Z."/>
            <person name="Xia Z."/>
            <person name="Xiao L."/>
            <person name="Anderson O.D."/>
            <person name="Ouyang S."/>
            <person name="Liang Y."/>
            <person name="Zimin A.V."/>
            <person name="Pertea G."/>
            <person name="Qi P."/>
            <person name="Bennetzen J.L."/>
            <person name="Dai X."/>
            <person name="Dawson M.W."/>
            <person name="Muller H.G."/>
            <person name="Kugler K."/>
            <person name="Rivarola-Duarte L."/>
            <person name="Spannagl M."/>
            <person name="Mayer K.F.X."/>
            <person name="Lu F.H."/>
            <person name="Bevan M.W."/>
            <person name="Leroy P."/>
            <person name="Li P."/>
            <person name="You F.M."/>
            <person name="Sun Q."/>
            <person name="Liu Z."/>
            <person name="Lyons E."/>
            <person name="Wicker T."/>
            <person name="Salzberg S.L."/>
            <person name="Devos K.M."/>
            <person name="Dvorak J."/>
        </authorList>
    </citation>
    <scope>NUCLEOTIDE SEQUENCE [LARGE SCALE GENOMIC DNA]</scope>
    <source>
        <strain evidence="1">cv. AL8/78</strain>
    </source>
</reference>
<dbReference type="Proteomes" id="UP000015105">
    <property type="component" value="Chromosome 4D"/>
</dbReference>
<proteinExistence type="predicted"/>
<evidence type="ECO:0000313" key="2">
    <source>
        <dbReference type="Proteomes" id="UP000015105"/>
    </source>
</evidence>
<reference evidence="1" key="5">
    <citation type="journal article" date="2021" name="G3 (Bethesda)">
        <title>Aegilops tauschii genome assembly Aet v5.0 features greater sequence contiguity and improved annotation.</title>
        <authorList>
            <person name="Wang L."/>
            <person name="Zhu T."/>
            <person name="Rodriguez J.C."/>
            <person name="Deal K.R."/>
            <person name="Dubcovsky J."/>
            <person name="McGuire P.E."/>
            <person name="Lux T."/>
            <person name="Spannagl M."/>
            <person name="Mayer K.F.X."/>
            <person name="Baldrich P."/>
            <person name="Meyers B.C."/>
            <person name="Huo N."/>
            <person name="Gu Y.Q."/>
            <person name="Zhou H."/>
            <person name="Devos K.M."/>
            <person name="Bennetzen J.L."/>
            <person name="Unver T."/>
            <person name="Budak H."/>
            <person name="Gulick P.J."/>
            <person name="Galiba G."/>
            <person name="Kalapos B."/>
            <person name="Nelson D.R."/>
            <person name="Li P."/>
            <person name="You F.M."/>
            <person name="Luo M.C."/>
            <person name="Dvorak J."/>
        </authorList>
    </citation>
    <scope>NUCLEOTIDE SEQUENCE [LARGE SCALE GENOMIC DNA]</scope>
    <source>
        <strain evidence="1">cv. AL8/78</strain>
    </source>
</reference>
<sequence length="74" mass="8567">MLQAHMPIEFTRIQLSVETVSPHAWLESFDVTSENMREQKTGPYISNYRLVHSNVLCTIHDAPFSFSTLLHLHL</sequence>
<dbReference type="EnsemblPlants" id="AET4Gv20389400.2">
    <property type="protein sequence ID" value="AET4Gv20389400.2"/>
    <property type="gene ID" value="AET4Gv20389400"/>
</dbReference>
<organism evidence="1 2">
    <name type="scientific">Aegilops tauschii subsp. strangulata</name>
    <name type="common">Goatgrass</name>
    <dbReference type="NCBI Taxonomy" id="200361"/>
    <lineage>
        <taxon>Eukaryota</taxon>
        <taxon>Viridiplantae</taxon>
        <taxon>Streptophyta</taxon>
        <taxon>Embryophyta</taxon>
        <taxon>Tracheophyta</taxon>
        <taxon>Spermatophyta</taxon>
        <taxon>Magnoliopsida</taxon>
        <taxon>Liliopsida</taxon>
        <taxon>Poales</taxon>
        <taxon>Poaceae</taxon>
        <taxon>BOP clade</taxon>
        <taxon>Pooideae</taxon>
        <taxon>Triticodae</taxon>
        <taxon>Triticeae</taxon>
        <taxon>Triticinae</taxon>
        <taxon>Aegilops</taxon>
    </lineage>
</organism>
<name>A0A453I0N1_AEGTS</name>